<sequence length="278" mass="30530">MRLKGSILVIGVLVAALLSACASNPPRSSSADGTPSAHAVELPPAGGLPDYQLGGAYKPTEDVSIVARDKSDEPAPGRYSICYVNGFQTQPDELELWDSDLLLSKSRERLVDPEWPDEVLIDTSTGDKRERVFDTVSPWIRECAEAGFDAIEFDNFDSFTRSQKAIDIDDNAALASNYVELSHRLGLAVGQKNAAEFSRTLHDEVGFDFAVAEECSAFRECGEYSRVYGQAVIDIEYTDNLPRDWGEICEDPETPDSAVLRDRNLAVADSPKHIARHC</sequence>
<dbReference type="Gene3D" id="3.20.20.70">
    <property type="entry name" value="Aldolase class I"/>
    <property type="match status" value="1"/>
</dbReference>
<dbReference type="InterPro" id="IPR017853">
    <property type="entry name" value="GH"/>
</dbReference>
<gene>
    <name evidence="4" type="ORF">BAURA86_02367</name>
</gene>
<dbReference type="PANTHER" id="PTHR35273">
    <property type="entry name" value="ALPHA-1,4 POLYGALACTOSAMINIDASE, PUTATIVE (AFU_ORTHOLOGUE AFUA_3G07890)-RELATED"/>
    <property type="match status" value="1"/>
</dbReference>
<feature type="region of interest" description="Disordered" evidence="1">
    <location>
        <begin position="24"/>
        <end position="45"/>
    </location>
</feature>
<dbReference type="Proteomes" id="UP000234300">
    <property type="component" value="Unassembled WGS sequence"/>
</dbReference>
<evidence type="ECO:0000313" key="4">
    <source>
        <dbReference type="EMBL" id="SMX94288.1"/>
    </source>
</evidence>
<evidence type="ECO:0000256" key="2">
    <source>
        <dbReference type="SAM" id="SignalP"/>
    </source>
</evidence>
<dbReference type="EMBL" id="FXZI01000008">
    <property type="protein sequence ID" value="SMX94288.1"/>
    <property type="molecule type" value="Genomic_DNA"/>
</dbReference>
<feature type="chain" id="PRO_5039311477" description="Glycoside-hydrolase family GH114 TIM-barrel domain-containing protein" evidence="2">
    <location>
        <begin position="23"/>
        <end position="278"/>
    </location>
</feature>
<dbReference type="SUPFAM" id="SSF51445">
    <property type="entry name" value="(Trans)glycosidases"/>
    <property type="match status" value="1"/>
</dbReference>
<dbReference type="PANTHER" id="PTHR35273:SF2">
    <property type="entry name" value="ALPHA-GALACTOSIDASE"/>
    <property type="match status" value="1"/>
</dbReference>
<name>A0A2H1K404_BREAU</name>
<evidence type="ECO:0000313" key="5">
    <source>
        <dbReference type="Proteomes" id="UP000234300"/>
    </source>
</evidence>
<accession>A0A2H1K404</accession>
<organism evidence="4 5">
    <name type="scientific">Brevibacterium aurantiacum</name>
    <dbReference type="NCBI Taxonomy" id="273384"/>
    <lineage>
        <taxon>Bacteria</taxon>
        <taxon>Bacillati</taxon>
        <taxon>Actinomycetota</taxon>
        <taxon>Actinomycetes</taxon>
        <taxon>Micrococcales</taxon>
        <taxon>Brevibacteriaceae</taxon>
        <taxon>Brevibacterium</taxon>
    </lineage>
</organism>
<reference evidence="4 5" key="1">
    <citation type="submission" date="2017-03" db="EMBL/GenBank/DDBJ databases">
        <authorList>
            <person name="Afonso C.L."/>
            <person name="Miller P.J."/>
            <person name="Scott M.A."/>
            <person name="Spackman E."/>
            <person name="Goraichik I."/>
            <person name="Dimitrov K.M."/>
            <person name="Suarez D.L."/>
            <person name="Swayne D.E."/>
        </authorList>
    </citation>
    <scope>NUCLEOTIDE SEQUENCE [LARGE SCALE GENOMIC DNA]</scope>
    <source>
        <strain evidence="5">8(6)</strain>
    </source>
</reference>
<feature type="signal peptide" evidence="2">
    <location>
        <begin position="1"/>
        <end position="22"/>
    </location>
</feature>
<dbReference type="PROSITE" id="PS51257">
    <property type="entry name" value="PROKAR_LIPOPROTEIN"/>
    <property type="match status" value="1"/>
</dbReference>
<dbReference type="InterPro" id="IPR004352">
    <property type="entry name" value="GH114_TIM-barrel"/>
</dbReference>
<dbReference type="Pfam" id="PF03537">
    <property type="entry name" value="Glyco_hydro_114"/>
    <property type="match status" value="1"/>
</dbReference>
<evidence type="ECO:0000256" key="1">
    <source>
        <dbReference type="SAM" id="MobiDB-lite"/>
    </source>
</evidence>
<feature type="domain" description="Glycoside-hydrolase family GH114 TIM-barrel" evidence="3">
    <location>
        <begin position="50"/>
        <end position="265"/>
    </location>
</feature>
<evidence type="ECO:0000259" key="3">
    <source>
        <dbReference type="Pfam" id="PF03537"/>
    </source>
</evidence>
<protein>
    <recommendedName>
        <fullName evidence="3">Glycoside-hydrolase family GH114 TIM-barrel domain-containing protein</fullName>
    </recommendedName>
</protein>
<keyword evidence="2" id="KW-0732">Signal</keyword>
<dbReference type="InterPro" id="IPR013785">
    <property type="entry name" value="Aldolase_TIM"/>
</dbReference>
<dbReference type="AlphaFoldDB" id="A0A2H1K404"/>
<proteinExistence type="predicted"/>